<dbReference type="SUPFAM" id="SSF46565">
    <property type="entry name" value="Chaperone J-domain"/>
    <property type="match status" value="1"/>
</dbReference>
<evidence type="ECO:0000313" key="4">
    <source>
        <dbReference type="Proteomes" id="UP000672097"/>
    </source>
</evidence>
<evidence type="ECO:0000313" key="3">
    <source>
        <dbReference type="EMBL" id="MBQ0934676.1"/>
    </source>
</evidence>
<comment type="caution">
    <text evidence="3">The sequence shown here is derived from an EMBL/GenBank/DDBJ whole genome shotgun (WGS) entry which is preliminary data.</text>
</comment>
<accession>A0ABS5DU60</accession>
<name>A0ABS5DU60_9BURK</name>
<dbReference type="InterPro" id="IPR036869">
    <property type="entry name" value="J_dom_sf"/>
</dbReference>
<organism evidence="3 4">
    <name type="scientific">Ideonella paludis</name>
    <dbReference type="NCBI Taxonomy" id="1233411"/>
    <lineage>
        <taxon>Bacteria</taxon>
        <taxon>Pseudomonadati</taxon>
        <taxon>Pseudomonadota</taxon>
        <taxon>Betaproteobacteria</taxon>
        <taxon>Burkholderiales</taxon>
        <taxon>Sphaerotilaceae</taxon>
        <taxon>Ideonella</taxon>
    </lineage>
</organism>
<proteinExistence type="predicted"/>
<keyword evidence="4" id="KW-1185">Reference proteome</keyword>
<reference evidence="3 4" key="1">
    <citation type="submission" date="2021-04" db="EMBL/GenBank/DDBJ databases">
        <title>The genome sequence of type strain Ideonella paludis KCTC 32238.</title>
        <authorList>
            <person name="Liu Y."/>
        </authorList>
    </citation>
    <scope>NUCLEOTIDE SEQUENCE [LARGE SCALE GENOMIC DNA]</scope>
    <source>
        <strain evidence="3 4">KCTC 32238</strain>
    </source>
</reference>
<feature type="coiled-coil region" evidence="1">
    <location>
        <begin position="21"/>
        <end position="84"/>
    </location>
</feature>
<protein>
    <submittedName>
        <fullName evidence="3">J domain-containing protein</fullName>
    </submittedName>
</protein>
<gene>
    <name evidence="3" type="ORF">KAK11_04970</name>
</gene>
<evidence type="ECO:0000256" key="1">
    <source>
        <dbReference type="SAM" id="Coils"/>
    </source>
</evidence>
<evidence type="ECO:0000256" key="2">
    <source>
        <dbReference type="SAM" id="MobiDB-lite"/>
    </source>
</evidence>
<dbReference type="CDD" id="cd06257">
    <property type="entry name" value="DnaJ"/>
    <property type="match status" value="1"/>
</dbReference>
<dbReference type="EMBL" id="JAGQDG010000002">
    <property type="protein sequence ID" value="MBQ0934676.1"/>
    <property type="molecule type" value="Genomic_DNA"/>
</dbReference>
<dbReference type="InterPro" id="IPR001623">
    <property type="entry name" value="DnaJ_domain"/>
</dbReference>
<sequence>MSSDASALLPLEGVQGDAASLSDEQARFNRLLAQVQGLRARVEQWQAADLRLQRERLGVLMPLAQQAQEAERRLVLTIDQLLQNAAGAALKPAEQRRLTDALEQRLFALLNEDPDDEALIAVHDRWAHRPWAEERRLEALHDLAHLEEVFGVQVNAHEHSSPEEALTATMDHLRSQAQAQFAQEEALWAAREAKRQAKRQARQQPKGEGGASAAPEAAQAVSQSLREIYRKLASALHPDRASDEADRARRHALMQKVNQANDAKDLLTLLQLQLEWAATEGGVGALADERLASYNAVLKEQVTSLQAELKTLMAPFEAYMPARKPLRQWQPEMAWPHLAQEQAALQAWLEQAQADAQALLDPVSRKQTLKRWRQGAA</sequence>
<keyword evidence="1" id="KW-0175">Coiled coil</keyword>
<dbReference type="Proteomes" id="UP000672097">
    <property type="component" value="Unassembled WGS sequence"/>
</dbReference>
<feature type="region of interest" description="Disordered" evidence="2">
    <location>
        <begin position="192"/>
        <end position="218"/>
    </location>
</feature>
<dbReference type="Gene3D" id="1.10.287.110">
    <property type="entry name" value="DnaJ domain"/>
    <property type="match status" value="1"/>
</dbReference>